<feature type="compositionally biased region" description="Basic and acidic residues" evidence="1">
    <location>
        <begin position="44"/>
        <end position="64"/>
    </location>
</feature>
<feature type="compositionally biased region" description="Basic and acidic residues" evidence="1">
    <location>
        <begin position="99"/>
        <end position="113"/>
    </location>
</feature>
<evidence type="ECO:0000313" key="3">
    <source>
        <dbReference type="Proteomes" id="UP000762676"/>
    </source>
</evidence>
<evidence type="ECO:0000313" key="2">
    <source>
        <dbReference type="EMBL" id="GFR88549.1"/>
    </source>
</evidence>
<sequence length="128" mass="13935">MNVDGTSALSETAKRGNLAAAPTPQRVDSGKSSTATASIYSLIKKRDEATPSRPEDNKKVKFNDSFDDSDDEPERKIPKSAAKRMAQAESAAAYEDTEVVFKKPVDFPSKEDTDSVDDSNSDMVTNDR</sequence>
<gene>
    <name evidence="2" type="ORF">ElyMa_006102300</name>
</gene>
<keyword evidence="3" id="KW-1185">Reference proteome</keyword>
<protein>
    <submittedName>
        <fullName evidence="2">Uncharacterized protein</fullName>
    </submittedName>
</protein>
<evidence type="ECO:0000256" key="1">
    <source>
        <dbReference type="SAM" id="MobiDB-lite"/>
    </source>
</evidence>
<feature type="compositionally biased region" description="Polar residues" evidence="1">
    <location>
        <begin position="30"/>
        <end position="39"/>
    </location>
</feature>
<name>A0AAV4GSN4_9GAST</name>
<comment type="caution">
    <text evidence="2">The sequence shown here is derived from an EMBL/GenBank/DDBJ whole genome shotgun (WGS) entry which is preliminary data.</text>
</comment>
<dbReference type="EMBL" id="BMAT01012245">
    <property type="protein sequence ID" value="GFR88549.1"/>
    <property type="molecule type" value="Genomic_DNA"/>
</dbReference>
<feature type="compositionally biased region" description="Polar residues" evidence="1">
    <location>
        <begin position="1"/>
        <end position="10"/>
    </location>
</feature>
<proteinExistence type="predicted"/>
<reference evidence="2 3" key="1">
    <citation type="journal article" date="2021" name="Elife">
        <title>Chloroplast acquisition without the gene transfer in kleptoplastic sea slugs, Plakobranchus ocellatus.</title>
        <authorList>
            <person name="Maeda T."/>
            <person name="Takahashi S."/>
            <person name="Yoshida T."/>
            <person name="Shimamura S."/>
            <person name="Takaki Y."/>
            <person name="Nagai Y."/>
            <person name="Toyoda A."/>
            <person name="Suzuki Y."/>
            <person name="Arimoto A."/>
            <person name="Ishii H."/>
            <person name="Satoh N."/>
            <person name="Nishiyama T."/>
            <person name="Hasebe M."/>
            <person name="Maruyama T."/>
            <person name="Minagawa J."/>
            <person name="Obokata J."/>
            <person name="Shigenobu S."/>
        </authorList>
    </citation>
    <scope>NUCLEOTIDE SEQUENCE [LARGE SCALE GENOMIC DNA]</scope>
</reference>
<accession>A0AAV4GSN4</accession>
<feature type="region of interest" description="Disordered" evidence="1">
    <location>
        <begin position="1"/>
        <end position="128"/>
    </location>
</feature>
<organism evidence="2 3">
    <name type="scientific">Elysia marginata</name>
    <dbReference type="NCBI Taxonomy" id="1093978"/>
    <lineage>
        <taxon>Eukaryota</taxon>
        <taxon>Metazoa</taxon>
        <taxon>Spiralia</taxon>
        <taxon>Lophotrochozoa</taxon>
        <taxon>Mollusca</taxon>
        <taxon>Gastropoda</taxon>
        <taxon>Heterobranchia</taxon>
        <taxon>Euthyneura</taxon>
        <taxon>Panpulmonata</taxon>
        <taxon>Sacoglossa</taxon>
        <taxon>Placobranchoidea</taxon>
        <taxon>Plakobranchidae</taxon>
        <taxon>Elysia</taxon>
    </lineage>
</organism>
<dbReference type="Proteomes" id="UP000762676">
    <property type="component" value="Unassembled WGS sequence"/>
</dbReference>
<dbReference type="AlphaFoldDB" id="A0AAV4GSN4"/>